<feature type="compositionally biased region" description="Polar residues" evidence="1">
    <location>
        <begin position="222"/>
        <end position="233"/>
    </location>
</feature>
<feature type="compositionally biased region" description="Basic and acidic residues" evidence="1">
    <location>
        <begin position="234"/>
        <end position="243"/>
    </location>
</feature>
<feature type="compositionally biased region" description="Basic residues" evidence="1">
    <location>
        <begin position="244"/>
        <end position="253"/>
    </location>
</feature>
<organism evidence="2 3">
    <name type="scientific">Anas platyrhynchos</name>
    <name type="common">Mallard</name>
    <name type="synonym">Anas boschas</name>
    <dbReference type="NCBI Taxonomy" id="8839"/>
    <lineage>
        <taxon>Eukaryota</taxon>
        <taxon>Metazoa</taxon>
        <taxon>Chordata</taxon>
        <taxon>Craniata</taxon>
        <taxon>Vertebrata</taxon>
        <taxon>Euteleostomi</taxon>
        <taxon>Archelosauria</taxon>
        <taxon>Archosauria</taxon>
        <taxon>Dinosauria</taxon>
        <taxon>Saurischia</taxon>
        <taxon>Theropoda</taxon>
        <taxon>Coelurosauria</taxon>
        <taxon>Aves</taxon>
        <taxon>Neognathae</taxon>
        <taxon>Galloanserae</taxon>
        <taxon>Anseriformes</taxon>
        <taxon>Anatidae</taxon>
        <taxon>Anatinae</taxon>
        <taxon>Anas</taxon>
    </lineage>
</organism>
<dbReference type="AlphaFoldDB" id="R0K050"/>
<name>R0K050_ANAPL</name>
<keyword evidence="3" id="KW-1185">Reference proteome</keyword>
<protein>
    <submittedName>
        <fullName evidence="2">Uncharacterized protein</fullName>
    </submittedName>
</protein>
<accession>R0K050</accession>
<dbReference type="Proteomes" id="UP000296049">
    <property type="component" value="Unassembled WGS sequence"/>
</dbReference>
<reference evidence="3" key="1">
    <citation type="journal article" date="2013" name="Nat. Genet.">
        <title>The duck genome and transcriptome provide insight into an avian influenza virus reservoir species.</title>
        <authorList>
            <person name="Huang Y."/>
            <person name="Li Y."/>
            <person name="Burt D.W."/>
            <person name="Chen H."/>
            <person name="Zhang Y."/>
            <person name="Qian W."/>
            <person name="Kim H."/>
            <person name="Gan S."/>
            <person name="Zhao Y."/>
            <person name="Li J."/>
            <person name="Yi K."/>
            <person name="Feng H."/>
            <person name="Zhu P."/>
            <person name="Li B."/>
            <person name="Liu Q."/>
            <person name="Fairley S."/>
            <person name="Magor K.E."/>
            <person name="Du Z."/>
            <person name="Hu X."/>
            <person name="Goodman L."/>
            <person name="Tafer H."/>
            <person name="Vignal A."/>
            <person name="Lee T."/>
            <person name="Kim K.W."/>
            <person name="Sheng Z."/>
            <person name="An Y."/>
            <person name="Searle S."/>
            <person name="Herrero J."/>
            <person name="Groenen M.A."/>
            <person name="Crooijmans R.P."/>
            <person name="Faraut T."/>
            <person name="Cai Q."/>
            <person name="Webster R.G."/>
            <person name="Aldridge J.R."/>
            <person name="Warren W.C."/>
            <person name="Bartschat S."/>
            <person name="Kehr S."/>
            <person name="Marz M."/>
            <person name="Stadler P.F."/>
            <person name="Smith J."/>
            <person name="Kraus R.H."/>
            <person name="Zhao Y."/>
            <person name="Ren L."/>
            <person name="Fei J."/>
            <person name="Morisson M."/>
            <person name="Kaiser P."/>
            <person name="Griffin D.K."/>
            <person name="Rao M."/>
            <person name="Pitel F."/>
            <person name="Wang J."/>
            <person name="Li N."/>
        </authorList>
    </citation>
    <scope>NUCLEOTIDE SEQUENCE [LARGE SCALE GENOMIC DNA]</scope>
</reference>
<dbReference type="EMBL" id="KB742873">
    <property type="protein sequence ID" value="EOB03291.1"/>
    <property type="molecule type" value="Genomic_DNA"/>
</dbReference>
<gene>
    <name evidence="2" type="ORF">Anapl_00667</name>
</gene>
<evidence type="ECO:0000313" key="2">
    <source>
        <dbReference type="EMBL" id="EOB03291.1"/>
    </source>
</evidence>
<sequence>MQRGRRVPGSRSDPLGSILPPLMARVHFAQILGEQCTGAFSSHASCLTKSTQCLRPRLKGWKGAVTSVGMGEDCRLQRHEETTSTKINVLATFSPLQAGLVLAQRVHPEMLGPICAPPQPARLATLPKETQGGGVKPNSCCHLQLCPDNARAVEQPCWGIPHPKTSCSRTPSWLQRGEHPAPFQGPGTCASRALLPNQRREQCLCQPPHLAEAALRAALSPQDHTASIGTQSASRKEGKSPDLRHKKGHQAKT</sequence>
<evidence type="ECO:0000256" key="1">
    <source>
        <dbReference type="SAM" id="MobiDB-lite"/>
    </source>
</evidence>
<evidence type="ECO:0000313" key="3">
    <source>
        <dbReference type="Proteomes" id="UP000296049"/>
    </source>
</evidence>
<feature type="region of interest" description="Disordered" evidence="1">
    <location>
        <begin position="219"/>
        <end position="253"/>
    </location>
</feature>
<proteinExistence type="predicted"/>